<proteinExistence type="predicted"/>
<dbReference type="KEGG" id="spir:CWM47_33875"/>
<dbReference type="InterPro" id="IPR041633">
    <property type="entry name" value="Polbeta"/>
</dbReference>
<reference evidence="2 3" key="1">
    <citation type="submission" date="2017-11" db="EMBL/GenBank/DDBJ databases">
        <title>Taxonomic description and genome sequences of Spirosoma HA7 sp. nov., isolated from pollen microhabitat of Corylus avellana.</title>
        <authorList>
            <person name="Ambika Manirajan B."/>
            <person name="Suarez C."/>
            <person name="Ratering S."/>
            <person name="Geissler-Plaum R."/>
            <person name="Cardinale M."/>
            <person name="Sylvia S."/>
        </authorList>
    </citation>
    <scope>NUCLEOTIDE SEQUENCE [LARGE SCALE GENOMIC DNA]</scope>
    <source>
        <strain evidence="2 3">HA7</strain>
    </source>
</reference>
<dbReference type="AlphaFoldDB" id="A0A2K8Z949"/>
<sequence length="107" mass="12150">MKYGLTAENLTQITQVFKRNPAVLKVYLYGSRAMGTNRPGSDIDLAVSGNQLTFNDFLNLTIQLEELDLLYVFDVQHLDKIKNPDMLNHINRVGIPIYVAMITSDVY</sequence>
<dbReference type="Pfam" id="PF18765">
    <property type="entry name" value="Polbeta"/>
    <property type="match status" value="1"/>
</dbReference>
<dbReference type="InterPro" id="IPR043519">
    <property type="entry name" value="NT_sf"/>
</dbReference>
<dbReference type="OrthoDB" id="9803106at2"/>
<dbReference type="SUPFAM" id="SSF81301">
    <property type="entry name" value="Nucleotidyltransferase"/>
    <property type="match status" value="1"/>
</dbReference>
<organism evidence="2 3">
    <name type="scientific">Spirosoma pollinicola</name>
    <dbReference type="NCBI Taxonomy" id="2057025"/>
    <lineage>
        <taxon>Bacteria</taxon>
        <taxon>Pseudomonadati</taxon>
        <taxon>Bacteroidota</taxon>
        <taxon>Cytophagia</taxon>
        <taxon>Cytophagales</taxon>
        <taxon>Cytophagaceae</taxon>
        <taxon>Spirosoma</taxon>
    </lineage>
</organism>
<dbReference type="Proteomes" id="UP000232883">
    <property type="component" value="Chromosome"/>
</dbReference>
<protein>
    <submittedName>
        <fullName evidence="2">Nucleotidyltransferase domain-containing protein</fullName>
    </submittedName>
</protein>
<dbReference type="CDD" id="cd05403">
    <property type="entry name" value="NT_KNTase_like"/>
    <property type="match status" value="1"/>
</dbReference>
<feature type="domain" description="Polymerase beta nucleotidyltransferase" evidence="1">
    <location>
        <begin position="12"/>
        <end position="98"/>
    </location>
</feature>
<dbReference type="GO" id="GO:0016740">
    <property type="term" value="F:transferase activity"/>
    <property type="evidence" value="ECO:0007669"/>
    <property type="project" value="UniProtKB-KW"/>
</dbReference>
<dbReference type="EMBL" id="CP025096">
    <property type="protein sequence ID" value="AUD06392.1"/>
    <property type="molecule type" value="Genomic_DNA"/>
</dbReference>
<dbReference type="Gene3D" id="3.30.460.10">
    <property type="entry name" value="Beta Polymerase, domain 2"/>
    <property type="match status" value="1"/>
</dbReference>
<evidence type="ECO:0000313" key="3">
    <source>
        <dbReference type="Proteomes" id="UP000232883"/>
    </source>
</evidence>
<evidence type="ECO:0000259" key="1">
    <source>
        <dbReference type="Pfam" id="PF18765"/>
    </source>
</evidence>
<dbReference type="RefSeq" id="WP_100992937.1">
    <property type="nucleotide sequence ID" value="NZ_CP025096.1"/>
</dbReference>
<accession>A0A2K8Z949</accession>
<name>A0A2K8Z949_9BACT</name>
<evidence type="ECO:0000313" key="2">
    <source>
        <dbReference type="EMBL" id="AUD06392.1"/>
    </source>
</evidence>
<keyword evidence="3" id="KW-1185">Reference proteome</keyword>
<keyword evidence="2" id="KW-0808">Transferase</keyword>
<gene>
    <name evidence="2" type="ORF">CWM47_33875</name>
</gene>